<reference evidence="2" key="1">
    <citation type="submission" date="2015-07" db="EMBL/GenBank/DDBJ databases">
        <title>Draft genome sequence of Streptomyces sp. CMAA 1322, a bacterium isolated from Caatinga biome, from dry forest semiarid of Brazil.</title>
        <authorList>
            <person name="Santos S.N."/>
            <person name="Gacesa R."/>
            <person name="Taketani R.G."/>
            <person name="Long P.F."/>
            <person name="Melo I.S."/>
        </authorList>
    </citation>
    <scope>NUCLEOTIDE SEQUENCE [LARGE SCALE GENOMIC DNA]</scope>
    <source>
        <strain evidence="2">CMAA 1322</strain>
    </source>
</reference>
<keyword evidence="2" id="KW-1185">Reference proteome</keyword>
<accession>A0A0K9X9K6</accession>
<dbReference type="OrthoDB" id="4210796at2"/>
<dbReference type="RefSeq" id="WP_049718314.1">
    <property type="nucleotide sequence ID" value="NZ_LFXA01000017.1"/>
</dbReference>
<comment type="caution">
    <text evidence="1">The sequence shown here is derived from an EMBL/GenBank/DDBJ whole genome shotgun (WGS) entry which is preliminary data.</text>
</comment>
<evidence type="ECO:0000313" key="1">
    <source>
        <dbReference type="EMBL" id="KNB49766.1"/>
    </source>
</evidence>
<dbReference type="AlphaFoldDB" id="A0A0K9X9K6"/>
<protein>
    <submittedName>
        <fullName evidence="1">Uncharacterized protein</fullName>
    </submittedName>
</protein>
<name>A0A0K9X9K6_9ACTN</name>
<gene>
    <name evidence="1" type="ORF">AC230_23585</name>
</gene>
<evidence type="ECO:0000313" key="2">
    <source>
        <dbReference type="Proteomes" id="UP000037288"/>
    </source>
</evidence>
<dbReference type="EMBL" id="LFXA01000017">
    <property type="protein sequence ID" value="KNB49766.1"/>
    <property type="molecule type" value="Genomic_DNA"/>
</dbReference>
<proteinExistence type="predicted"/>
<organism evidence="1 2">
    <name type="scientific">Streptomyces caatingaensis</name>
    <dbReference type="NCBI Taxonomy" id="1678637"/>
    <lineage>
        <taxon>Bacteria</taxon>
        <taxon>Bacillati</taxon>
        <taxon>Actinomycetota</taxon>
        <taxon>Actinomycetes</taxon>
        <taxon>Kitasatosporales</taxon>
        <taxon>Streptomycetaceae</taxon>
        <taxon>Streptomyces</taxon>
    </lineage>
</organism>
<dbReference type="Proteomes" id="UP000037288">
    <property type="component" value="Unassembled WGS sequence"/>
</dbReference>
<sequence length="131" mass="14020">MDTHHHHEHYEVTVTNRTGHSLELTARSVSGGFDRAPETGHVLRPGESDTFGVGTDRLPGESGTASFSYRMTDAPVAVTAVCGPPGTVWPSGTVRGARGRDYACTVDRDARAGRGFIAVERVKSRIPPMGM</sequence>